<evidence type="ECO:0000313" key="5">
    <source>
        <dbReference type="Proteomes" id="UP001205740"/>
    </source>
</evidence>
<organism evidence="4 5">
    <name type="scientific">Williamsia serinedens</name>
    <dbReference type="NCBI Taxonomy" id="391736"/>
    <lineage>
        <taxon>Bacteria</taxon>
        <taxon>Bacillati</taxon>
        <taxon>Actinomycetota</taxon>
        <taxon>Actinomycetes</taxon>
        <taxon>Mycobacteriales</taxon>
        <taxon>Nocardiaceae</taxon>
        <taxon>Williamsia</taxon>
    </lineage>
</organism>
<dbReference type="InterPro" id="IPR001647">
    <property type="entry name" value="HTH_TetR"/>
</dbReference>
<evidence type="ECO:0000256" key="1">
    <source>
        <dbReference type="ARBA" id="ARBA00023125"/>
    </source>
</evidence>
<dbReference type="PANTHER" id="PTHR30055:SF226">
    <property type="entry name" value="HTH-TYPE TRANSCRIPTIONAL REGULATOR PKSA"/>
    <property type="match status" value="1"/>
</dbReference>
<keyword evidence="5" id="KW-1185">Reference proteome</keyword>
<evidence type="ECO:0000313" key="4">
    <source>
        <dbReference type="EMBL" id="MCP2160560.1"/>
    </source>
</evidence>
<evidence type="ECO:0000256" key="2">
    <source>
        <dbReference type="PROSITE-ProRule" id="PRU00335"/>
    </source>
</evidence>
<name>A0ABT1GZY8_9NOCA</name>
<dbReference type="PROSITE" id="PS50977">
    <property type="entry name" value="HTH_TETR_2"/>
    <property type="match status" value="1"/>
</dbReference>
<protein>
    <submittedName>
        <fullName evidence="4">Transcriptional regulator, TetR family</fullName>
    </submittedName>
</protein>
<dbReference type="Pfam" id="PF00440">
    <property type="entry name" value="TetR_N"/>
    <property type="match status" value="1"/>
</dbReference>
<dbReference type="InterPro" id="IPR009057">
    <property type="entry name" value="Homeodomain-like_sf"/>
</dbReference>
<dbReference type="Gene3D" id="1.10.357.10">
    <property type="entry name" value="Tetracycline Repressor, domain 2"/>
    <property type="match status" value="1"/>
</dbReference>
<sequence length="211" mass="23158">MAARRAYAGRTAEERDEQRRRQLLDAGLDVFGTTGFRTATVRGLCREARVADRSFYELYSTTEELLLDVYRDCVSRMMTAVTEAIAESENSDDDIEPLARRGLDAFFEVLSDRRVARVVWLEVLGVSDAVDAEYVTTMDEFGVLLLTQMQARNLRAAASPKASMFATAAVGGIRHTGTKWLLEGFVTERADLVDACALFLVAVAAAAGEGS</sequence>
<reference evidence="4 5" key="1">
    <citation type="submission" date="2022-06" db="EMBL/GenBank/DDBJ databases">
        <title>Genomic Encyclopedia of Archaeal and Bacterial Type Strains, Phase II (KMG-II): from individual species to whole genera.</title>
        <authorList>
            <person name="Goeker M."/>
        </authorList>
    </citation>
    <scope>NUCLEOTIDE SEQUENCE [LARGE SCALE GENOMIC DNA]</scope>
    <source>
        <strain evidence="4 5">DSM 45037</strain>
    </source>
</reference>
<dbReference type="RefSeq" id="WP_253654144.1">
    <property type="nucleotide sequence ID" value="NZ_BAAAOE010000003.1"/>
</dbReference>
<accession>A0ABT1GZY8</accession>
<dbReference type="Proteomes" id="UP001205740">
    <property type="component" value="Unassembled WGS sequence"/>
</dbReference>
<dbReference type="PANTHER" id="PTHR30055">
    <property type="entry name" value="HTH-TYPE TRANSCRIPTIONAL REGULATOR RUTR"/>
    <property type="match status" value="1"/>
</dbReference>
<evidence type="ECO:0000259" key="3">
    <source>
        <dbReference type="PROSITE" id="PS50977"/>
    </source>
</evidence>
<feature type="domain" description="HTH tetR-type" evidence="3">
    <location>
        <begin position="17"/>
        <end position="77"/>
    </location>
</feature>
<proteinExistence type="predicted"/>
<dbReference type="EMBL" id="JAMTCG010000003">
    <property type="protein sequence ID" value="MCP2160560.1"/>
    <property type="molecule type" value="Genomic_DNA"/>
</dbReference>
<feature type="DNA-binding region" description="H-T-H motif" evidence="2">
    <location>
        <begin position="40"/>
        <end position="59"/>
    </location>
</feature>
<keyword evidence="1 2" id="KW-0238">DNA-binding</keyword>
<dbReference type="InterPro" id="IPR050109">
    <property type="entry name" value="HTH-type_TetR-like_transc_reg"/>
</dbReference>
<gene>
    <name evidence="4" type="ORF">LX12_001747</name>
</gene>
<comment type="caution">
    <text evidence="4">The sequence shown here is derived from an EMBL/GenBank/DDBJ whole genome shotgun (WGS) entry which is preliminary data.</text>
</comment>
<dbReference type="SUPFAM" id="SSF46689">
    <property type="entry name" value="Homeodomain-like"/>
    <property type="match status" value="1"/>
</dbReference>